<dbReference type="RefSeq" id="WP_073304522.1">
    <property type="nucleotide sequence ID" value="NZ_FRAW01000016.1"/>
</dbReference>
<comment type="subcellular location">
    <subcellularLocation>
        <location evidence="9">Cytoplasm</location>
    </subcellularLocation>
</comment>
<evidence type="ECO:0000256" key="6">
    <source>
        <dbReference type="ARBA" id="ARBA00022884"/>
    </source>
</evidence>
<dbReference type="GO" id="GO:0002143">
    <property type="term" value="P:tRNA wobble position uridine thiolation"/>
    <property type="evidence" value="ECO:0007669"/>
    <property type="project" value="TreeGrafter"/>
</dbReference>
<gene>
    <name evidence="9" type="primary">mnmA</name>
    <name evidence="12" type="ORF">SAMN05720469_11620</name>
</gene>
<feature type="binding site" evidence="9">
    <location>
        <begin position="6"/>
        <end position="13"/>
    </location>
    <ligand>
        <name>ATP</name>
        <dbReference type="ChEBI" id="CHEBI:30616"/>
    </ligand>
</feature>
<feature type="active site" description="Nucleophile" evidence="9">
    <location>
        <position position="105"/>
    </location>
</feature>
<dbReference type="EC" id="2.8.1.13" evidence="9"/>
<protein>
    <recommendedName>
        <fullName evidence="9">tRNA-specific 2-thiouridylase MnmA</fullName>
        <ecNumber evidence="9">2.8.1.13</ecNumber>
    </recommendedName>
</protein>
<keyword evidence="1 9" id="KW-0820">tRNA-binding</keyword>
<dbReference type="EMBL" id="FRAW01000016">
    <property type="protein sequence ID" value="SHK74734.1"/>
    <property type="molecule type" value="Genomic_DNA"/>
</dbReference>
<reference evidence="13" key="1">
    <citation type="submission" date="2016-11" db="EMBL/GenBank/DDBJ databases">
        <authorList>
            <person name="Varghese N."/>
            <person name="Submissions S."/>
        </authorList>
    </citation>
    <scope>NUCLEOTIDE SEQUENCE [LARGE SCALE GENOMIC DNA]</scope>
    <source>
        <strain evidence="13">UWOS</strain>
    </source>
</reference>
<feature type="binding site" evidence="9">
    <location>
        <position position="130"/>
    </location>
    <ligand>
        <name>ATP</name>
        <dbReference type="ChEBI" id="CHEBI:30616"/>
    </ligand>
</feature>
<accession>A0A1M6V007</accession>
<evidence type="ECO:0000256" key="1">
    <source>
        <dbReference type="ARBA" id="ARBA00022555"/>
    </source>
</evidence>
<comment type="function">
    <text evidence="9">Catalyzes the 2-thiolation of uridine at the wobble position (U34) of tRNA, leading to the formation of s(2)U34.</text>
</comment>
<evidence type="ECO:0000313" key="13">
    <source>
        <dbReference type="Proteomes" id="UP000184275"/>
    </source>
</evidence>
<comment type="caution">
    <text evidence="9">Lacks conserved residue(s) required for the propagation of feature annotation.</text>
</comment>
<dbReference type="NCBIfam" id="TIGR00420">
    <property type="entry name" value="trmU"/>
    <property type="match status" value="1"/>
</dbReference>
<dbReference type="InterPro" id="IPR023382">
    <property type="entry name" value="MnmA-like_central_sf"/>
</dbReference>
<dbReference type="GO" id="GO:0103016">
    <property type="term" value="F:tRNA-uridine 2-sulfurtransferase activity"/>
    <property type="evidence" value="ECO:0007669"/>
    <property type="project" value="UniProtKB-EC"/>
</dbReference>
<keyword evidence="13" id="KW-1185">Reference proteome</keyword>
<comment type="catalytic activity">
    <reaction evidence="8 9">
        <text>S-sulfanyl-L-cysteinyl-[protein] + uridine(34) in tRNA + AH2 + ATP = 2-thiouridine(34) in tRNA + L-cysteinyl-[protein] + A + AMP + diphosphate + H(+)</text>
        <dbReference type="Rhea" id="RHEA:47032"/>
        <dbReference type="Rhea" id="RHEA-COMP:10131"/>
        <dbReference type="Rhea" id="RHEA-COMP:11726"/>
        <dbReference type="Rhea" id="RHEA-COMP:11727"/>
        <dbReference type="Rhea" id="RHEA-COMP:11728"/>
        <dbReference type="ChEBI" id="CHEBI:13193"/>
        <dbReference type="ChEBI" id="CHEBI:15378"/>
        <dbReference type="ChEBI" id="CHEBI:17499"/>
        <dbReference type="ChEBI" id="CHEBI:29950"/>
        <dbReference type="ChEBI" id="CHEBI:30616"/>
        <dbReference type="ChEBI" id="CHEBI:33019"/>
        <dbReference type="ChEBI" id="CHEBI:61963"/>
        <dbReference type="ChEBI" id="CHEBI:65315"/>
        <dbReference type="ChEBI" id="CHEBI:87170"/>
        <dbReference type="ChEBI" id="CHEBI:456215"/>
        <dbReference type="EC" id="2.8.1.13"/>
    </reaction>
</comment>
<dbReference type="InterPro" id="IPR014729">
    <property type="entry name" value="Rossmann-like_a/b/a_fold"/>
</dbReference>
<evidence type="ECO:0000313" key="12">
    <source>
        <dbReference type="EMBL" id="SHK74734.1"/>
    </source>
</evidence>
<keyword evidence="7" id="KW-1015">Disulfide bond</keyword>
<organism evidence="12 13">
    <name type="scientific">Fibrobacter intestinalis</name>
    <dbReference type="NCBI Taxonomy" id="28122"/>
    <lineage>
        <taxon>Bacteria</taxon>
        <taxon>Pseudomonadati</taxon>
        <taxon>Fibrobacterota</taxon>
        <taxon>Fibrobacteria</taxon>
        <taxon>Fibrobacterales</taxon>
        <taxon>Fibrobacteraceae</taxon>
        <taxon>Fibrobacter</taxon>
    </lineage>
</organism>
<evidence type="ECO:0000256" key="8">
    <source>
        <dbReference type="ARBA" id="ARBA00051542"/>
    </source>
</evidence>
<dbReference type="Pfam" id="PF03054">
    <property type="entry name" value="tRNA_Me_trans"/>
    <property type="match status" value="1"/>
</dbReference>
<dbReference type="InterPro" id="IPR046885">
    <property type="entry name" value="MnmA-like_C"/>
</dbReference>
<dbReference type="InterPro" id="IPR004506">
    <property type="entry name" value="MnmA-like"/>
</dbReference>
<dbReference type="AlphaFoldDB" id="A0A1M6V007"/>
<dbReference type="GO" id="GO:0005737">
    <property type="term" value="C:cytoplasm"/>
    <property type="evidence" value="ECO:0007669"/>
    <property type="project" value="UniProtKB-SubCell"/>
</dbReference>
<keyword evidence="2 9" id="KW-0808">Transferase</keyword>
<evidence type="ECO:0000256" key="7">
    <source>
        <dbReference type="ARBA" id="ARBA00023157"/>
    </source>
</evidence>
<sequence>MKIAVGLSGGVDSTMAAYLLKKQGHEVIGVTMSLWDGSIPIPNRGQGGCFGPGETHELQETEEIAKRLGIPYEVIPLAEQYKKNVLDYFRAEYKAGRTPNPCVECNRKMKFGFLIDAANELFDFDMFATGHYARISESGRLLRRALDPTKDQTYFLSRLSPAQLSRVTFPLGELTKQEVKKLASESGFEDLAQKPESQDFIESDDYSVLFDKKDIRPGDFVDINGNVLGKHNGIIYYTIGQRKGLGIGGLKEPLFVIRLDPHKNQVVLGTKNELFAKSLKAHSINRLLLGDTENEGIALAKIRHGKNLVPAKFHIQDDNLYVTFDEPQMAVTPGQIVALYRNDAVLASAIIDQSFTEDFQ</sequence>
<feature type="site" description="Interaction with tRNA" evidence="9">
    <location>
        <position position="131"/>
    </location>
</feature>
<dbReference type="HAMAP" id="MF_00144">
    <property type="entry name" value="tRNA_thiouridyl_MnmA"/>
    <property type="match status" value="1"/>
</dbReference>
<dbReference type="NCBIfam" id="NF001138">
    <property type="entry name" value="PRK00143.1"/>
    <property type="match status" value="1"/>
</dbReference>
<evidence type="ECO:0000256" key="9">
    <source>
        <dbReference type="HAMAP-Rule" id="MF_00144"/>
    </source>
</evidence>
<dbReference type="Gene3D" id="2.30.30.280">
    <property type="entry name" value="Adenine nucleotide alpha hydrolases-like domains"/>
    <property type="match status" value="1"/>
</dbReference>
<evidence type="ECO:0000256" key="5">
    <source>
        <dbReference type="ARBA" id="ARBA00022840"/>
    </source>
</evidence>
<proteinExistence type="inferred from homology"/>
<feature type="domain" description="tRNA-specific 2-thiouridylase MnmA-like C-terminal" evidence="10">
    <location>
        <begin position="279"/>
        <end position="351"/>
    </location>
</feature>
<keyword evidence="5 9" id="KW-0067">ATP-binding</keyword>
<dbReference type="Proteomes" id="UP000184275">
    <property type="component" value="Unassembled WGS sequence"/>
</dbReference>
<evidence type="ECO:0000256" key="3">
    <source>
        <dbReference type="ARBA" id="ARBA00022694"/>
    </source>
</evidence>
<dbReference type="InterPro" id="IPR046884">
    <property type="entry name" value="MnmA-like_central"/>
</dbReference>
<dbReference type="SUPFAM" id="SSF52402">
    <property type="entry name" value="Adenine nucleotide alpha hydrolases-like"/>
    <property type="match status" value="1"/>
</dbReference>
<evidence type="ECO:0000259" key="10">
    <source>
        <dbReference type="Pfam" id="PF20258"/>
    </source>
</evidence>
<keyword evidence="9" id="KW-0963">Cytoplasm</keyword>
<keyword evidence="4 9" id="KW-0547">Nucleotide-binding</keyword>
<keyword evidence="3 9" id="KW-0819">tRNA processing</keyword>
<feature type="binding site" evidence="9">
    <location>
        <position position="32"/>
    </location>
    <ligand>
        <name>ATP</name>
        <dbReference type="ChEBI" id="CHEBI:30616"/>
    </ligand>
</feature>
<dbReference type="PANTHER" id="PTHR11933">
    <property type="entry name" value="TRNA 5-METHYLAMINOMETHYL-2-THIOURIDYLATE -METHYLTRANSFERASE"/>
    <property type="match status" value="1"/>
</dbReference>
<feature type="site" description="Interaction with tRNA" evidence="9">
    <location>
        <position position="335"/>
    </location>
</feature>
<dbReference type="Gene3D" id="2.40.30.10">
    <property type="entry name" value="Translation factors"/>
    <property type="match status" value="1"/>
</dbReference>
<dbReference type="Gene3D" id="3.40.50.620">
    <property type="entry name" value="HUPs"/>
    <property type="match status" value="1"/>
</dbReference>
<feature type="domain" description="tRNA-specific 2-thiouridylase MnmA-like central" evidence="11">
    <location>
        <begin position="216"/>
        <end position="269"/>
    </location>
</feature>
<dbReference type="Pfam" id="PF20258">
    <property type="entry name" value="tRNA_Me_trans_C"/>
    <property type="match status" value="1"/>
</dbReference>
<dbReference type="GO" id="GO:0000049">
    <property type="term" value="F:tRNA binding"/>
    <property type="evidence" value="ECO:0007669"/>
    <property type="project" value="UniProtKB-KW"/>
</dbReference>
<keyword evidence="6 9" id="KW-0694">RNA-binding</keyword>
<name>A0A1M6V007_9BACT</name>
<evidence type="ECO:0000259" key="11">
    <source>
        <dbReference type="Pfam" id="PF20259"/>
    </source>
</evidence>
<dbReference type="GO" id="GO:0005524">
    <property type="term" value="F:ATP binding"/>
    <property type="evidence" value="ECO:0007669"/>
    <property type="project" value="UniProtKB-KW"/>
</dbReference>
<evidence type="ECO:0000256" key="2">
    <source>
        <dbReference type="ARBA" id="ARBA00022679"/>
    </source>
</evidence>
<comment type="similarity">
    <text evidence="9">Belongs to the MnmA/TRMU family.</text>
</comment>
<dbReference type="PANTHER" id="PTHR11933:SF5">
    <property type="entry name" value="MITOCHONDRIAL TRNA-SPECIFIC 2-THIOURIDYLASE 1"/>
    <property type="match status" value="1"/>
</dbReference>
<dbReference type="FunFam" id="2.30.30.280:FF:000001">
    <property type="entry name" value="tRNA-specific 2-thiouridylase MnmA"/>
    <property type="match status" value="1"/>
</dbReference>
<evidence type="ECO:0000256" key="4">
    <source>
        <dbReference type="ARBA" id="ARBA00022741"/>
    </source>
</evidence>
<feature type="region of interest" description="Interaction with tRNA" evidence="9">
    <location>
        <begin position="150"/>
        <end position="152"/>
    </location>
</feature>
<dbReference type="Pfam" id="PF20259">
    <property type="entry name" value="tRNA_Me_trans_M"/>
    <property type="match status" value="1"/>
</dbReference>
<dbReference type="CDD" id="cd01998">
    <property type="entry name" value="MnmA_TRMU-like"/>
    <property type="match status" value="1"/>
</dbReference>